<dbReference type="EMBL" id="BMZA01000008">
    <property type="protein sequence ID" value="GGZ07464.1"/>
    <property type="molecule type" value="Genomic_DNA"/>
</dbReference>
<keyword evidence="4" id="KW-1185">Reference proteome</keyword>
<evidence type="ECO:0008006" key="5">
    <source>
        <dbReference type="Google" id="ProtNLM"/>
    </source>
</evidence>
<feature type="compositionally biased region" description="Low complexity" evidence="1">
    <location>
        <begin position="155"/>
        <end position="182"/>
    </location>
</feature>
<sequence length="319" mass="33187">MATTALRKDERLGLAVAIALHAALLAVLVLRPTRNETIPPPQRIEVTISDEVGLKSTAPNPSAQAAPDVAPELGEAAPDAALAPPEPEAQPSPLPPAPVAPPVTRPAPPAKPKPVPAPAPKPKPEPQPKPQPQPRPAPQPPKKAVNPIDRIVSSPAKPAAKPATKPAAAPAGKAANTAAKPPQKSGGSRIGSDFLSGMSGAKADQGKGTPASEIGPAVKSALGAAIRRQLKPHWQVPQGVDTELLVTRIRFRLNPDGSLAGDPEVVSTSGQTEGNAAQVKRHQEQAIRAVRLAAPFDLPQEYYQGWKMITTNFDRNLAQ</sequence>
<evidence type="ECO:0000313" key="3">
    <source>
        <dbReference type="EMBL" id="GGZ07464.1"/>
    </source>
</evidence>
<keyword evidence="2" id="KW-0472">Membrane</keyword>
<dbReference type="Pfam" id="PF13103">
    <property type="entry name" value="TonB_2"/>
    <property type="match status" value="1"/>
</dbReference>
<reference evidence="3" key="1">
    <citation type="journal article" date="2014" name="Int. J. Syst. Evol. Microbiol.">
        <title>Complete genome sequence of Corynebacterium casei LMG S-19264T (=DSM 44701T), isolated from a smear-ripened cheese.</title>
        <authorList>
            <consortium name="US DOE Joint Genome Institute (JGI-PGF)"/>
            <person name="Walter F."/>
            <person name="Albersmeier A."/>
            <person name="Kalinowski J."/>
            <person name="Ruckert C."/>
        </authorList>
    </citation>
    <scope>NUCLEOTIDE SEQUENCE</scope>
    <source>
        <strain evidence="3">KCTC 32255</strain>
    </source>
</reference>
<feature type="compositionally biased region" description="Low complexity" evidence="1">
    <location>
        <begin position="70"/>
        <end position="83"/>
    </location>
</feature>
<accession>A0A918PHY7</accession>
<dbReference type="AlphaFoldDB" id="A0A918PHY7"/>
<keyword evidence="2" id="KW-1133">Transmembrane helix</keyword>
<comment type="caution">
    <text evidence="3">The sequence shown here is derived from an EMBL/GenBank/DDBJ whole genome shotgun (WGS) entry which is preliminary data.</text>
</comment>
<proteinExistence type="predicted"/>
<dbReference type="RefSeq" id="WP_189621344.1">
    <property type="nucleotide sequence ID" value="NZ_BMZA01000008.1"/>
</dbReference>
<evidence type="ECO:0000256" key="2">
    <source>
        <dbReference type="SAM" id="Phobius"/>
    </source>
</evidence>
<feature type="compositionally biased region" description="Pro residues" evidence="1">
    <location>
        <begin position="84"/>
        <end position="141"/>
    </location>
</feature>
<reference evidence="3" key="2">
    <citation type="submission" date="2020-09" db="EMBL/GenBank/DDBJ databases">
        <authorList>
            <person name="Sun Q."/>
            <person name="Kim S."/>
        </authorList>
    </citation>
    <scope>NUCLEOTIDE SEQUENCE</scope>
    <source>
        <strain evidence="3">KCTC 32255</strain>
    </source>
</reference>
<dbReference type="Proteomes" id="UP000648075">
    <property type="component" value="Unassembled WGS sequence"/>
</dbReference>
<name>A0A918PHY7_9SPHN</name>
<evidence type="ECO:0000313" key="4">
    <source>
        <dbReference type="Proteomes" id="UP000648075"/>
    </source>
</evidence>
<feature type="region of interest" description="Disordered" evidence="1">
    <location>
        <begin position="36"/>
        <end position="215"/>
    </location>
</feature>
<dbReference type="Gene3D" id="3.30.1150.10">
    <property type="match status" value="1"/>
</dbReference>
<evidence type="ECO:0000256" key="1">
    <source>
        <dbReference type="SAM" id="MobiDB-lite"/>
    </source>
</evidence>
<keyword evidence="2" id="KW-0812">Transmembrane</keyword>
<organism evidence="3 4">
    <name type="scientific">Novosphingobium colocasiae</name>
    <dbReference type="NCBI Taxonomy" id="1256513"/>
    <lineage>
        <taxon>Bacteria</taxon>
        <taxon>Pseudomonadati</taxon>
        <taxon>Pseudomonadota</taxon>
        <taxon>Alphaproteobacteria</taxon>
        <taxon>Sphingomonadales</taxon>
        <taxon>Sphingomonadaceae</taxon>
        <taxon>Novosphingobium</taxon>
    </lineage>
</organism>
<gene>
    <name evidence="3" type="ORF">GCM10011614_23010</name>
</gene>
<feature type="transmembrane region" description="Helical" evidence="2">
    <location>
        <begin position="12"/>
        <end position="30"/>
    </location>
</feature>
<protein>
    <recommendedName>
        <fullName evidence="5">Cell envelope biogenesis protein TolA</fullName>
    </recommendedName>
</protein>